<evidence type="ECO:0000313" key="5">
    <source>
        <dbReference type="Proteomes" id="UP000239485"/>
    </source>
</evidence>
<dbReference type="NCBIfam" id="TIGR00666">
    <property type="entry name" value="PBP4"/>
    <property type="match status" value="1"/>
</dbReference>
<dbReference type="OrthoDB" id="56883at2"/>
<comment type="similarity">
    <text evidence="1">Belongs to the peptidase S13 family.</text>
</comment>
<reference evidence="4 5" key="1">
    <citation type="submission" date="2018-02" db="EMBL/GenBank/DDBJ databases">
        <title>Genomic Encyclopedia of Archaeal and Bacterial Type Strains, Phase II (KMG-II): from individual species to whole genera.</title>
        <authorList>
            <person name="Goeker M."/>
        </authorList>
    </citation>
    <scope>NUCLEOTIDE SEQUENCE [LARGE SCALE GENOMIC DNA]</scope>
    <source>
        <strain evidence="4 5">DSM 22857</strain>
    </source>
</reference>
<dbReference type="InterPro" id="IPR000667">
    <property type="entry name" value="Peptidase_S13"/>
</dbReference>
<accession>A0A2S6IGW8</accession>
<feature type="compositionally biased region" description="Low complexity" evidence="3">
    <location>
        <begin position="27"/>
        <end position="38"/>
    </location>
</feature>
<evidence type="ECO:0000256" key="1">
    <source>
        <dbReference type="ARBA" id="ARBA00006096"/>
    </source>
</evidence>
<dbReference type="PANTHER" id="PTHR30023">
    <property type="entry name" value="D-ALANYL-D-ALANINE CARBOXYPEPTIDASE"/>
    <property type="match status" value="1"/>
</dbReference>
<dbReference type="SUPFAM" id="SSF56601">
    <property type="entry name" value="beta-lactamase/transpeptidase-like"/>
    <property type="match status" value="1"/>
</dbReference>
<keyword evidence="2" id="KW-0378">Hydrolase</keyword>
<proteinExistence type="inferred from homology"/>
<dbReference type="AlphaFoldDB" id="A0A2S6IGW8"/>
<dbReference type="PANTHER" id="PTHR30023:SF0">
    <property type="entry name" value="PENICILLIN-SENSITIVE CARBOXYPEPTIDASE A"/>
    <property type="match status" value="1"/>
</dbReference>
<feature type="compositionally biased region" description="Pro residues" evidence="3">
    <location>
        <begin position="1"/>
        <end position="12"/>
    </location>
</feature>
<dbReference type="GO" id="GO:0006508">
    <property type="term" value="P:proteolysis"/>
    <property type="evidence" value="ECO:0007669"/>
    <property type="project" value="InterPro"/>
</dbReference>
<dbReference type="GO" id="GO:0000270">
    <property type="term" value="P:peptidoglycan metabolic process"/>
    <property type="evidence" value="ECO:0007669"/>
    <property type="project" value="TreeGrafter"/>
</dbReference>
<dbReference type="InterPro" id="IPR012338">
    <property type="entry name" value="Beta-lactam/transpept-like"/>
</dbReference>
<gene>
    <name evidence="4" type="ORF">CLV92_11054</name>
</gene>
<sequence length="520" mass="51004">MPAHGAPPPEQPAEPLAPEAAPPAEPPASEAEQSAPGPTAEGARVRRRRPLATALGAAGGVVLLLAGYAALDAADVAPGPLTRRSAPTAAPLPTAPAAVVPPTAAPAVLPPLEEDAPAASEEGLAAVLGPLLADPALGPSVSASVLDATDGRALLDVQAAVPRTPASTVKVLTAAAALRALGPATVLRTRVVQGAVPGEVVLVGGGDVLLAAGAGDPDRVLGRAGLGDLAAETAAALRAQDRPVVSVRVDDTAFQGPGLSAGWAPGDVGSGFVAPVSALAVDAGRLRPAPVAPRHPDPAMAAAEAFAERLAEHGVEVAGPVLRAPAPAGAEELAAVSSAPVAEQVEWMLATSDNVSAEALGRLIARERGLPPTFDGASAAVRAEVAALGVPVDGVHLVGTSGLGRSSTVPARTLTGVLAAAASDAHPELRATLTGLPVAQATGTLAERFEQPPAAPAAGVVRAKTGSLNGVTSLAGLLRTTDGQLLAFAVMADAVPSGGTLAARRAMDRIAAVLVECGCR</sequence>
<dbReference type="Proteomes" id="UP000239485">
    <property type="component" value="Unassembled WGS sequence"/>
</dbReference>
<keyword evidence="5" id="KW-1185">Reference proteome</keyword>
<keyword evidence="4" id="KW-0645">Protease</keyword>
<dbReference type="Pfam" id="PF02113">
    <property type="entry name" value="Peptidase_S13"/>
    <property type="match status" value="1"/>
</dbReference>
<protein>
    <submittedName>
        <fullName evidence="4">D-alanyl-D-alanine carboxypeptidase/D-alanyl-D-alanine-endopeptidase (Penicillin-binding protein 4)</fullName>
    </submittedName>
</protein>
<feature type="region of interest" description="Disordered" evidence="3">
    <location>
        <begin position="1"/>
        <end position="45"/>
    </location>
</feature>
<evidence type="ECO:0000256" key="2">
    <source>
        <dbReference type="ARBA" id="ARBA00022801"/>
    </source>
</evidence>
<name>A0A2S6IGW8_9ACTN</name>
<evidence type="ECO:0000313" key="4">
    <source>
        <dbReference type="EMBL" id="PPK93426.1"/>
    </source>
</evidence>
<dbReference type="GO" id="GO:0004185">
    <property type="term" value="F:serine-type carboxypeptidase activity"/>
    <property type="evidence" value="ECO:0007669"/>
    <property type="project" value="InterPro"/>
</dbReference>
<organism evidence="4 5">
    <name type="scientific">Kineococcus xinjiangensis</name>
    <dbReference type="NCBI Taxonomy" id="512762"/>
    <lineage>
        <taxon>Bacteria</taxon>
        <taxon>Bacillati</taxon>
        <taxon>Actinomycetota</taxon>
        <taxon>Actinomycetes</taxon>
        <taxon>Kineosporiales</taxon>
        <taxon>Kineosporiaceae</taxon>
        <taxon>Kineococcus</taxon>
    </lineage>
</organism>
<evidence type="ECO:0000256" key="3">
    <source>
        <dbReference type="SAM" id="MobiDB-lite"/>
    </source>
</evidence>
<comment type="caution">
    <text evidence="4">The sequence shown here is derived from an EMBL/GenBank/DDBJ whole genome shotgun (WGS) entry which is preliminary data.</text>
</comment>
<dbReference type="RefSeq" id="WP_158257252.1">
    <property type="nucleotide sequence ID" value="NZ_PTJD01000010.1"/>
</dbReference>
<dbReference type="EMBL" id="PTJD01000010">
    <property type="protein sequence ID" value="PPK93426.1"/>
    <property type="molecule type" value="Genomic_DNA"/>
</dbReference>
<keyword evidence="4" id="KW-0121">Carboxypeptidase</keyword>
<dbReference type="PRINTS" id="PR00922">
    <property type="entry name" value="DADACBPTASE3"/>
</dbReference>
<dbReference type="Gene3D" id="3.40.710.10">
    <property type="entry name" value="DD-peptidase/beta-lactamase superfamily"/>
    <property type="match status" value="2"/>
</dbReference>